<protein>
    <recommendedName>
        <fullName evidence="7">Mce-associated membrane protein</fullName>
    </recommendedName>
</protein>
<evidence type="ECO:0000256" key="2">
    <source>
        <dbReference type="ARBA" id="ARBA00023136"/>
    </source>
</evidence>
<evidence type="ECO:0000313" key="5">
    <source>
        <dbReference type="EMBL" id="ACY20445.1"/>
    </source>
</evidence>
<dbReference type="OrthoDB" id="4374592at2"/>
<dbReference type="eggNOG" id="ENOG50341TF">
    <property type="taxonomic scope" value="Bacteria"/>
</dbReference>
<dbReference type="EMBL" id="CP001802">
    <property type="protein sequence ID" value="ACY20445.1"/>
    <property type="molecule type" value="Genomic_DNA"/>
</dbReference>
<feature type="compositionally biased region" description="Acidic residues" evidence="3">
    <location>
        <begin position="77"/>
        <end position="88"/>
    </location>
</feature>
<feature type="region of interest" description="Disordered" evidence="3">
    <location>
        <begin position="1"/>
        <end position="194"/>
    </location>
</feature>
<comment type="subcellular location">
    <subcellularLocation>
        <location evidence="1">Membrane</location>
    </subcellularLocation>
</comment>
<accession>D0L4Z3</accession>
<feature type="compositionally biased region" description="Low complexity" evidence="3">
    <location>
        <begin position="114"/>
        <end position="132"/>
    </location>
</feature>
<feature type="transmembrane region" description="Helical" evidence="4">
    <location>
        <begin position="206"/>
        <end position="227"/>
    </location>
</feature>
<dbReference type="KEGG" id="gbr:Gbro_1137"/>
<keyword evidence="4" id="KW-0812">Transmembrane</keyword>
<dbReference type="STRING" id="526226.Gbro_1137"/>
<keyword evidence="4" id="KW-1133">Transmembrane helix</keyword>
<reference evidence="6" key="1">
    <citation type="submission" date="2009-10" db="EMBL/GenBank/DDBJ databases">
        <title>The complete chromosome of Gordonia bronchialis DSM 43247.</title>
        <authorList>
            <consortium name="US DOE Joint Genome Institute (JGI-PGF)"/>
            <person name="Lucas S."/>
            <person name="Copeland A."/>
            <person name="Lapidus A."/>
            <person name="Glavina del Rio T."/>
            <person name="Dalin E."/>
            <person name="Tice H."/>
            <person name="Bruce D."/>
            <person name="Goodwin L."/>
            <person name="Pitluck S."/>
            <person name="Kyrpides N."/>
            <person name="Mavromatis K."/>
            <person name="Ivanova N."/>
            <person name="Ovchinnikova G."/>
            <person name="Saunders E."/>
            <person name="Brettin T."/>
            <person name="Detter J.C."/>
            <person name="Han C."/>
            <person name="Larimer F."/>
            <person name="Land M."/>
            <person name="Hauser L."/>
            <person name="Markowitz V."/>
            <person name="Cheng J.-F."/>
            <person name="Hugenholtz P."/>
            <person name="Woyke T."/>
            <person name="Wu D."/>
            <person name="Jando M."/>
            <person name="Schneider S."/>
            <person name="Goeker M."/>
            <person name="Klenk H.-P."/>
            <person name="Eisen J.A."/>
        </authorList>
    </citation>
    <scope>NUCLEOTIDE SEQUENCE [LARGE SCALE GENOMIC DNA]</scope>
    <source>
        <strain evidence="6">ATCC 25592 / DSM 43247 / BCRC 13721 / JCM 3198 / KCTC 3076 / NBRC 16047 / NCTC 10667</strain>
    </source>
</reference>
<sequence length="370" mass="38998">MARTPKRKPGYRPRVAGTTRRPNTEQWKPASSVPTPEVAPEPDVEATSSSPEVADTTEGDAAAIDPGTADTAKTDTAETDTVETDAAETDTAASETVVIDTGKTDIGKADTGKADTATTDTAKTAAGSSDTTVSLTKPTTDRDATSERPRGKSRPVARVSTIRPSDTPTTPRSPSREKAGPGRRRPTAATARRSVTARGWFTRSTVTVLGAVTVVLAVVALLLAWYAHHAESDNRAFVDESATAELLSQTSTKICVTNAANGLKFDEWSKNALANLTGEARSDFEKVLAGQRKTLIETQSVTDCHVDAVGVRDLTGNGDGASATVVVNMTISGTRMGVMTQSLSPRYQVTMTKHGEQWLIAKVDDIDPAA</sequence>
<proteinExistence type="predicted"/>
<dbReference type="AlphaFoldDB" id="D0L4Z3"/>
<evidence type="ECO:0000256" key="3">
    <source>
        <dbReference type="SAM" id="MobiDB-lite"/>
    </source>
</evidence>
<feature type="compositionally biased region" description="Low complexity" evidence="3">
    <location>
        <begin position="160"/>
        <end position="173"/>
    </location>
</feature>
<evidence type="ECO:0000313" key="6">
    <source>
        <dbReference type="Proteomes" id="UP000001219"/>
    </source>
</evidence>
<dbReference type="RefSeq" id="WP_012833022.1">
    <property type="nucleotide sequence ID" value="NC_013441.1"/>
</dbReference>
<dbReference type="PANTHER" id="PTHR37042">
    <property type="entry name" value="OUTER MEMBRANE PROTEIN RV1973"/>
    <property type="match status" value="1"/>
</dbReference>
<organism evidence="5 6">
    <name type="scientific">Gordonia bronchialis (strain ATCC 25592 / DSM 43247 / BCRC 13721 / JCM 3198 / KCTC 3076 / NBRC 16047 / NCTC 10667)</name>
    <name type="common">Rhodococcus bronchialis</name>
    <dbReference type="NCBI Taxonomy" id="526226"/>
    <lineage>
        <taxon>Bacteria</taxon>
        <taxon>Bacillati</taxon>
        <taxon>Actinomycetota</taxon>
        <taxon>Actinomycetes</taxon>
        <taxon>Mycobacteriales</taxon>
        <taxon>Gordoniaceae</taxon>
        <taxon>Gordonia</taxon>
    </lineage>
</organism>
<evidence type="ECO:0000256" key="4">
    <source>
        <dbReference type="SAM" id="Phobius"/>
    </source>
</evidence>
<dbReference type="Proteomes" id="UP000001219">
    <property type="component" value="Chromosome"/>
</dbReference>
<feature type="compositionally biased region" description="Basic and acidic residues" evidence="3">
    <location>
        <begin position="139"/>
        <end position="150"/>
    </location>
</feature>
<keyword evidence="2 4" id="KW-0472">Membrane</keyword>
<evidence type="ECO:0008006" key="7">
    <source>
        <dbReference type="Google" id="ProtNLM"/>
    </source>
</evidence>
<dbReference type="GO" id="GO:0016020">
    <property type="term" value="C:membrane"/>
    <property type="evidence" value="ECO:0007669"/>
    <property type="project" value="UniProtKB-SubCell"/>
</dbReference>
<evidence type="ECO:0000256" key="1">
    <source>
        <dbReference type="ARBA" id="ARBA00004370"/>
    </source>
</evidence>
<name>D0L4Z3_GORB4</name>
<reference evidence="5 6" key="2">
    <citation type="journal article" date="2010" name="Stand. Genomic Sci.">
        <title>Complete genome sequence of Gordonia bronchialis type strain (3410).</title>
        <authorList>
            <person name="Ivanova N."/>
            <person name="Sikorski J."/>
            <person name="Jando M."/>
            <person name="Lapidus A."/>
            <person name="Nolan M."/>
            <person name="Lucas S."/>
            <person name="Del Rio T.G."/>
            <person name="Tice H."/>
            <person name="Copeland A."/>
            <person name="Cheng J.F."/>
            <person name="Chen F."/>
            <person name="Bruce D."/>
            <person name="Goodwin L."/>
            <person name="Pitluck S."/>
            <person name="Mavromatis K."/>
            <person name="Ovchinnikova G."/>
            <person name="Pati A."/>
            <person name="Chen A."/>
            <person name="Palaniappan K."/>
            <person name="Land M."/>
            <person name="Hauser L."/>
            <person name="Chang Y.J."/>
            <person name="Jeffries C.D."/>
            <person name="Chain P."/>
            <person name="Saunders E."/>
            <person name="Han C."/>
            <person name="Detter J.C."/>
            <person name="Brettin T."/>
            <person name="Rohde M."/>
            <person name="Goker M."/>
            <person name="Bristow J."/>
            <person name="Eisen J.A."/>
            <person name="Markowitz V."/>
            <person name="Hugenholtz P."/>
            <person name="Klenk H.P."/>
            <person name="Kyrpides N.C."/>
        </authorList>
    </citation>
    <scope>NUCLEOTIDE SEQUENCE [LARGE SCALE GENOMIC DNA]</scope>
    <source>
        <strain evidence="6">ATCC 25592 / DSM 43247 / BCRC 13721 / JCM 3198 / KCTC 3076 / NBRC 16047 / NCTC 10667</strain>
    </source>
</reference>
<gene>
    <name evidence="5" type="ordered locus">Gbro_1137</name>
</gene>
<feature type="compositionally biased region" description="Basic and acidic residues" evidence="3">
    <location>
        <begin position="102"/>
        <end position="113"/>
    </location>
</feature>
<keyword evidence="6" id="KW-1185">Reference proteome</keyword>
<feature type="compositionally biased region" description="Basic residues" evidence="3">
    <location>
        <begin position="1"/>
        <end position="11"/>
    </location>
</feature>
<dbReference type="HOGENOM" id="CLU_782480_0_0_11"/>
<dbReference type="PANTHER" id="PTHR37042:SF4">
    <property type="entry name" value="OUTER MEMBRANE PROTEIN RV1973"/>
    <property type="match status" value="1"/>
</dbReference>